<accession>A0ACB7RP59</accession>
<comment type="caution">
    <text evidence="1">The sequence shown here is derived from an EMBL/GenBank/DDBJ whole genome shotgun (WGS) entry which is preliminary data.</text>
</comment>
<proteinExistence type="predicted"/>
<sequence>MIHRQRHPPSDEIASLVKDVERKYPKLISQQVPRHMRRRTGSMAEGNEFIRLGNAARPAQEQRPSRKHRRGHGTCWPSMRVVNGATSGSRPHLARQAFQDGRPWGYRVPLHPTDKGIRAAYRGSAKHVLLHDVSYYNCVELIGSAETLVSKLALLTNADAVQRVSAAIAARGKHDLRSGVESNLVRRAAPSAPLSCTAAVAAAGAESTASASLGATDSVVVTLSDRAPKPAVVSVATLPSRFAELVSGTKFLIAVRHSARLSSAPVYFKMAAVCFGQKQPRQARTNEKPPFCHVCATGQ</sequence>
<evidence type="ECO:0000313" key="1">
    <source>
        <dbReference type="EMBL" id="KAH6922269.1"/>
    </source>
</evidence>
<name>A0ACB7RP59_HYAAI</name>
<evidence type="ECO:0000313" key="2">
    <source>
        <dbReference type="Proteomes" id="UP000821845"/>
    </source>
</evidence>
<protein>
    <submittedName>
        <fullName evidence="1">Uncharacterized protein</fullName>
    </submittedName>
</protein>
<dbReference type="EMBL" id="CM023489">
    <property type="protein sequence ID" value="KAH6922269.1"/>
    <property type="molecule type" value="Genomic_DNA"/>
</dbReference>
<organism evidence="1 2">
    <name type="scientific">Hyalomma asiaticum</name>
    <name type="common">Tick</name>
    <dbReference type="NCBI Taxonomy" id="266040"/>
    <lineage>
        <taxon>Eukaryota</taxon>
        <taxon>Metazoa</taxon>
        <taxon>Ecdysozoa</taxon>
        <taxon>Arthropoda</taxon>
        <taxon>Chelicerata</taxon>
        <taxon>Arachnida</taxon>
        <taxon>Acari</taxon>
        <taxon>Parasitiformes</taxon>
        <taxon>Ixodida</taxon>
        <taxon>Ixodoidea</taxon>
        <taxon>Ixodidae</taxon>
        <taxon>Hyalomminae</taxon>
        <taxon>Hyalomma</taxon>
    </lineage>
</organism>
<dbReference type="Proteomes" id="UP000821845">
    <property type="component" value="Chromosome 9"/>
</dbReference>
<gene>
    <name evidence="1" type="ORF">HPB50_011366</name>
</gene>
<keyword evidence="2" id="KW-1185">Reference proteome</keyword>
<reference evidence="1" key="1">
    <citation type="submission" date="2020-05" db="EMBL/GenBank/DDBJ databases">
        <title>Large-scale comparative analyses of tick genomes elucidate their genetic diversity and vector capacities.</title>
        <authorList>
            <person name="Jia N."/>
            <person name="Wang J."/>
            <person name="Shi W."/>
            <person name="Du L."/>
            <person name="Sun Y."/>
            <person name="Zhan W."/>
            <person name="Jiang J."/>
            <person name="Wang Q."/>
            <person name="Zhang B."/>
            <person name="Ji P."/>
            <person name="Sakyi L.B."/>
            <person name="Cui X."/>
            <person name="Yuan T."/>
            <person name="Jiang B."/>
            <person name="Yang W."/>
            <person name="Lam T.T.-Y."/>
            <person name="Chang Q."/>
            <person name="Ding S."/>
            <person name="Wang X."/>
            <person name="Zhu J."/>
            <person name="Ruan X."/>
            <person name="Zhao L."/>
            <person name="Wei J."/>
            <person name="Que T."/>
            <person name="Du C."/>
            <person name="Cheng J."/>
            <person name="Dai P."/>
            <person name="Han X."/>
            <person name="Huang E."/>
            <person name="Gao Y."/>
            <person name="Liu J."/>
            <person name="Shao H."/>
            <person name="Ye R."/>
            <person name="Li L."/>
            <person name="Wei W."/>
            <person name="Wang X."/>
            <person name="Wang C."/>
            <person name="Yang T."/>
            <person name="Huo Q."/>
            <person name="Li W."/>
            <person name="Guo W."/>
            <person name="Chen H."/>
            <person name="Zhou L."/>
            <person name="Ni X."/>
            <person name="Tian J."/>
            <person name="Zhou Y."/>
            <person name="Sheng Y."/>
            <person name="Liu T."/>
            <person name="Pan Y."/>
            <person name="Xia L."/>
            <person name="Li J."/>
            <person name="Zhao F."/>
            <person name="Cao W."/>
        </authorList>
    </citation>
    <scope>NUCLEOTIDE SEQUENCE</scope>
    <source>
        <strain evidence="1">Hyas-2018</strain>
    </source>
</reference>